<comment type="function">
    <text evidence="10">Probably involved in E site tRNA release. Binds directly to 23S rRNA.</text>
</comment>
<dbReference type="FunFam" id="3.40.50.790:FF:000005">
    <property type="entry name" value="50S ribosomal protein L1"/>
    <property type="match status" value="1"/>
</dbReference>
<keyword evidence="6 11" id="KW-0810">Translation regulation</keyword>
<dbReference type="PANTHER" id="PTHR36427">
    <property type="entry name" value="54S RIBOSOMAL PROTEIN L1, MITOCHONDRIAL"/>
    <property type="match status" value="1"/>
</dbReference>
<evidence type="ECO:0000313" key="13">
    <source>
        <dbReference type="EMBL" id="BBE42959.1"/>
    </source>
</evidence>
<dbReference type="InterPro" id="IPR023674">
    <property type="entry name" value="Ribosomal_uL1-like"/>
</dbReference>
<accession>A0A4P2VEG1</accession>
<sequence length="217" mass="23864">MERDEILKLIRDARAKAGKRRLKQSFELYIVLDDNRVKKDEVQLNEIVTLPHRFSEIPRVAVIAAGDSAVKAKDAGADSVIAPEEIDRLSTNKGEVKRLVRSYDFFISEASLMSRVGRTLGKYLGPRGKMPVPVPSSAQMGSSIDRLRSSVRVRARGQFSISAKIGDEGMSDEEIADNAMAVLEAVKNKLPQGEKAIKKVVVKTTMGEPVEMAVVGR</sequence>
<dbReference type="InterPro" id="IPR023669">
    <property type="entry name" value="Ribosomal_uL1_arc"/>
</dbReference>
<dbReference type="HAMAP" id="MF_01318_A">
    <property type="entry name" value="Ribosomal_uL1_A"/>
    <property type="match status" value="1"/>
</dbReference>
<dbReference type="Gene3D" id="3.40.50.790">
    <property type="match status" value="1"/>
</dbReference>
<dbReference type="GO" id="GO:0006417">
    <property type="term" value="P:regulation of translation"/>
    <property type="evidence" value="ECO:0007669"/>
    <property type="project" value="UniProtKB-KW"/>
</dbReference>
<dbReference type="OrthoDB" id="10382at2157"/>
<keyword evidence="4 11" id="KW-0820">tRNA-binding</keyword>
<dbReference type="AlphaFoldDB" id="A0A4P2VEG1"/>
<gene>
    <name evidence="11" type="primary">rpl1</name>
    <name evidence="13" type="ORF">NAS2_1582</name>
</gene>
<proteinExistence type="inferred from homology"/>
<keyword evidence="9 11" id="KW-0687">Ribonucleoprotein</keyword>
<dbReference type="Proteomes" id="UP000509448">
    <property type="component" value="Chromosome"/>
</dbReference>
<evidence type="ECO:0000313" key="14">
    <source>
        <dbReference type="Proteomes" id="UP000509448"/>
    </source>
</evidence>
<evidence type="ECO:0000256" key="3">
    <source>
        <dbReference type="ARBA" id="ARBA00022491"/>
    </source>
</evidence>
<evidence type="ECO:0000256" key="6">
    <source>
        <dbReference type="ARBA" id="ARBA00022845"/>
    </source>
</evidence>
<dbReference type="NCBIfam" id="NF003244">
    <property type="entry name" value="PRK04203.1"/>
    <property type="match status" value="1"/>
</dbReference>
<dbReference type="InterPro" id="IPR028364">
    <property type="entry name" value="Ribosomal_uL1/biogenesis"/>
</dbReference>
<dbReference type="GO" id="GO:0006412">
    <property type="term" value="P:translation"/>
    <property type="evidence" value="ECO:0007669"/>
    <property type="project" value="UniProtKB-UniRule"/>
</dbReference>
<dbReference type="KEGG" id="ccai:NAS2_1582"/>
<protein>
    <recommendedName>
        <fullName evidence="11">Large ribosomal subunit protein uL1</fullName>
    </recommendedName>
</protein>
<evidence type="ECO:0000256" key="8">
    <source>
        <dbReference type="ARBA" id="ARBA00022980"/>
    </source>
</evidence>
<evidence type="ECO:0000256" key="4">
    <source>
        <dbReference type="ARBA" id="ARBA00022555"/>
    </source>
</evidence>
<evidence type="ECO:0000256" key="12">
    <source>
        <dbReference type="RuleBase" id="RU000659"/>
    </source>
</evidence>
<dbReference type="SUPFAM" id="SSF56808">
    <property type="entry name" value="Ribosomal protein L1"/>
    <property type="match status" value="1"/>
</dbReference>
<comment type="function">
    <text evidence="11">Protein L1 is also a translational repressor protein, it controls the translation of its operon by binding to its mRNA.</text>
</comment>
<name>A0A4P2VEG1_9ARCH</name>
<dbReference type="GeneID" id="55585391"/>
<dbReference type="InterPro" id="IPR023673">
    <property type="entry name" value="Ribosomal_uL1_CS"/>
</dbReference>
<dbReference type="PROSITE" id="PS01199">
    <property type="entry name" value="RIBOSOMAL_L1"/>
    <property type="match status" value="1"/>
</dbReference>
<dbReference type="GO" id="GO:0003735">
    <property type="term" value="F:structural constituent of ribosome"/>
    <property type="evidence" value="ECO:0007669"/>
    <property type="project" value="InterPro"/>
</dbReference>
<keyword evidence="8 11" id="KW-0689">Ribosomal protein</keyword>
<dbReference type="InterPro" id="IPR016095">
    <property type="entry name" value="Ribosomal_uL1_3-a/b-sand"/>
</dbReference>
<evidence type="ECO:0000256" key="7">
    <source>
        <dbReference type="ARBA" id="ARBA00022884"/>
    </source>
</evidence>
<dbReference type="GO" id="GO:0000049">
    <property type="term" value="F:tRNA binding"/>
    <property type="evidence" value="ECO:0007669"/>
    <property type="project" value="UniProtKB-KW"/>
</dbReference>
<keyword evidence="14" id="KW-1185">Reference proteome</keyword>
<evidence type="ECO:0000256" key="5">
    <source>
        <dbReference type="ARBA" id="ARBA00022730"/>
    </source>
</evidence>
<keyword evidence="5 11" id="KW-0699">rRNA-binding</keyword>
<reference evidence="13 14" key="1">
    <citation type="journal article" date="2019" name="ISME J.">
        <title>Isolation and characterization of a thermophilic sulfur- and iron-reducing thaumarchaeote from a terrestrial acidic hot spring.</title>
        <authorList>
            <person name="Kato S."/>
            <person name="Itoh T."/>
            <person name="Yuki M."/>
            <person name="Nagamori M."/>
            <person name="Ohnishi M."/>
            <person name="Uematsu K."/>
            <person name="Suzuki K."/>
            <person name="Takashina T."/>
            <person name="Ohkuma M."/>
        </authorList>
    </citation>
    <scope>NUCLEOTIDE SEQUENCE [LARGE SCALE GENOMIC DNA]</scope>
    <source>
        <strain evidence="13 14">NAS-02</strain>
    </source>
</reference>
<dbReference type="CDD" id="cd00403">
    <property type="entry name" value="Ribosomal_L1"/>
    <property type="match status" value="1"/>
</dbReference>
<evidence type="ECO:0000256" key="2">
    <source>
        <dbReference type="ARBA" id="ARBA00011838"/>
    </source>
</evidence>
<dbReference type="GO" id="GO:0019843">
    <property type="term" value="F:rRNA binding"/>
    <property type="evidence" value="ECO:0007669"/>
    <property type="project" value="UniProtKB-UniRule"/>
</dbReference>
<keyword evidence="3 11" id="KW-0678">Repressor</keyword>
<evidence type="ECO:0000256" key="10">
    <source>
        <dbReference type="ARBA" id="ARBA00045545"/>
    </source>
</evidence>
<dbReference type="PANTHER" id="PTHR36427:SF3">
    <property type="entry name" value="LARGE RIBOSOMAL SUBUNIT PROTEIN UL1M"/>
    <property type="match status" value="1"/>
</dbReference>
<dbReference type="InterPro" id="IPR002143">
    <property type="entry name" value="Ribosomal_uL1"/>
</dbReference>
<evidence type="ECO:0000256" key="1">
    <source>
        <dbReference type="ARBA" id="ARBA00010531"/>
    </source>
</evidence>
<comment type="similarity">
    <text evidence="1 11 12">Belongs to the universal ribosomal protein uL1 family.</text>
</comment>
<dbReference type="GO" id="GO:0015934">
    <property type="term" value="C:large ribosomal subunit"/>
    <property type="evidence" value="ECO:0007669"/>
    <property type="project" value="InterPro"/>
</dbReference>
<evidence type="ECO:0000256" key="9">
    <source>
        <dbReference type="ARBA" id="ARBA00023274"/>
    </source>
</evidence>
<dbReference type="Pfam" id="PF00687">
    <property type="entry name" value="Ribosomal_L1"/>
    <property type="match status" value="1"/>
</dbReference>
<evidence type="ECO:0000256" key="11">
    <source>
        <dbReference type="HAMAP-Rule" id="MF_01318"/>
    </source>
</evidence>
<keyword evidence="7 11" id="KW-0694">RNA-binding</keyword>
<dbReference type="RefSeq" id="WP_174449133.1">
    <property type="nucleotide sequence ID" value="NZ_AP018732.1"/>
</dbReference>
<dbReference type="Gene3D" id="3.30.190.20">
    <property type="match status" value="1"/>
</dbReference>
<comment type="function">
    <text evidence="11">Binds directly to 23S rRNA. Probably involved in E site tRNA release.</text>
</comment>
<organism evidence="13 14">
    <name type="scientific">Conexivisphaera calida</name>
    <dbReference type="NCBI Taxonomy" id="1874277"/>
    <lineage>
        <taxon>Archaea</taxon>
        <taxon>Nitrososphaerota</taxon>
        <taxon>Conexivisphaeria</taxon>
        <taxon>Conexivisphaerales</taxon>
        <taxon>Conexivisphaeraceae</taxon>
        <taxon>Conexivisphaera</taxon>
    </lineage>
</organism>
<dbReference type="EMBL" id="AP018732">
    <property type="protein sequence ID" value="BBE42959.1"/>
    <property type="molecule type" value="Genomic_DNA"/>
</dbReference>
<dbReference type="PIRSF" id="PIRSF002155">
    <property type="entry name" value="Ribosomal_L1"/>
    <property type="match status" value="1"/>
</dbReference>
<comment type="subunit">
    <text evidence="2 11">Part of the 50S ribosomal subunit.</text>
</comment>